<evidence type="ECO:0000313" key="5">
    <source>
        <dbReference type="EMBL" id="KAJ9536480.1"/>
    </source>
</evidence>
<name>A0AA38W2Q8_9ASTR</name>
<protein>
    <recommendedName>
        <fullName evidence="4">CCHC-type domain-containing protein</fullName>
    </recommendedName>
</protein>
<feature type="transmembrane region" description="Helical" evidence="3">
    <location>
        <begin position="384"/>
        <end position="409"/>
    </location>
</feature>
<dbReference type="Pfam" id="PF03732">
    <property type="entry name" value="Retrotrans_gag"/>
    <property type="match status" value="1"/>
</dbReference>
<dbReference type="InterPro" id="IPR036875">
    <property type="entry name" value="Znf_CCHC_sf"/>
</dbReference>
<dbReference type="CDD" id="cd00303">
    <property type="entry name" value="retropepsin_like"/>
    <property type="match status" value="1"/>
</dbReference>
<dbReference type="GO" id="GO:0003676">
    <property type="term" value="F:nucleic acid binding"/>
    <property type="evidence" value="ECO:0007669"/>
    <property type="project" value="InterPro"/>
</dbReference>
<dbReference type="SUPFAM" id="SSF57756">
    <property type="entry name" value="Retrovirus zinc finger-like domains"/>
    <property type="match status" value="1"/>
</dbReference>
<dbReference type="PROSITE" id="PS50158">
    <property type="entry name" value="ZF_CCHC"/>
    <property type="match status" value="2"/>
</dbReference>
<dbReference type="SUPFAM" id="SSF50630">
    <property type="entry name" value="Acid proteases"/>
    <property type="match status" value="1"/>
</dbReference>
<dbReference type="Gene3D" id="4.10.60.10">
    <property type="entry name" value="Zinc finger, CCHC-type"/>
    <property type="match status" value="1"/>
</dbReference>
<dbReference type="InterPro" id="IPR005162">
    <property type="entry name" value="Retrotrans_gag_dom"/>
</dbReference>
<dbReference type="InterPro" id="IPR001878">
    <property type="entry name" value="Znf_CCHC"/>
</dbReference>
<keyword evidence="3" id="KW-0812">Transmembrane</keyword>
<evidence type="ECO:0000313" key="6">
    <source>
        <dbReference type="Proteomes" id="UP001172457"/>
    </source>
</evidence>
<dbReference type="EMBL" id="JARYMX010000019">
    <property type="protein sequence ID" value="KAJ9536480.1"/>
    <property type="molecule type" value="Genomic_DNA"/>
</dbReference>
<feature type="compositionally biased region" description="Polar residues" evidence="2">
    <location>
        <begin position="7"/>
        <end position="19"/>
    </location>
</feature>
<comment type="caution">
    <text evidence="5">The sequence shown here is derived from an EMBL/GenBank/DDBJ whole genome shotgun (WGS) entry which is preliminary data.</text>
</comment>
<organism evidence="5 6">
    <name type="scientific">Centaurea solstitialis</name>
    <name type="common">yellow star-thistle</name>
    <dbReference type="NCBI Taxonomy" id="347529"/>
    <lineage>
        <taxon>Eukaryota</taxon>
        <taxon>Viridiplantae</taxon>
        <taxon>Streptophyta</taxon>
        <taxon>Embryophyta</taxon>
        <taxon>Tracheophyta</taxon>
        <taxon>Spermatophyta</taxon>
        <taxon>Magnoliopsida</taxon>
        <taxon>eudicotyledons</taxon>
        <taxon>Gunneridae</taxon>
        <taxon>Pentapetalae</taxon>
        <taxon>asterids</taxon>
        <taxon>campanulids</taxon>
        <taxon>Asterales</taxon>
        <taxon>Asteraceae</taxon>
        <taxon>Carduoideae</taxon>
        <taxon>Cardueae</taxon>
        <taxon>Centaureinae</taxon>
        <taxon>Centaurea</taxon>
    </lineage>
</organism>
<dbReference type="Gene3D" id="2.40.70.10">
    <property type="entry name" value="Acid Proteases"/>
    <property type="match status" value="1"/>
</dbReference>
<keyword evidence="3" id="KW-1133">Transmembrane helix</keyword>
<dbReference type="InterPro" id="IPR021109">
    <property type="entry name" value="Peptidase_aspartic_dom_sf"/>
</dbReference>
<keyword evidence="1" id="KW-0862">Zinc</keyword>
<reference evidence="5" key="1">
    <citation type="submission" date="2023-03" db="EMBL/GenBank/DDBJ databases">
        <title>Chromosome-scale reference genome and RAD-based genetic map of yellow starthistle (Centaurea solstitialis) reveal putative structural variation and QTLs associated with invader traits.</title>
        <authorList>
            <person name="Reatini B."/>
            <person name="Cang F.A."/>
            <person name="Jiang Q."/>
            <person name="Mckibben M.T.W."/>
            <person name="Barker M.S."/>
            <person name="Rieseberg L.H."/>
            <person name="Dlugosch K.M."/>
        </authorList>
    </citation>
    <scope>NUCLEOTIDE SEQUENCE</scope>
    <source>
        <strain evidence="5">CAN-66</strain>
        <tissue evidence="5">Leaf</tissue>
    </source>
</reference>
<dbReference type="Pfam" id="PF00098">
    <property type="entry name" value="zf-CCHC"/>
    <property type="match status" value="2"/>
</dbReference>
<keyword evidence="3" id="KW-0472">Membrane</keyword>
<keyword evidence="1" id="KW-0863">Zinc-finger</keyword>
<dbReference type="PANTHER" id="PTHR15503">
    <property type="entry name" value="LDOC1 RELATED"/>
    <property type="match status" value="1"/>
</dbReference>
<dbReference type="GO" id="GO:0008270">
    <property type="term" value="F:zinc ion binding"/>
    <property type="evidence" value="ECO:0007669"/>
    <property type="project" value="UniProtKB-KW"/>
</dbReference>
<evidence type="ECO:0000259" key="4">
    <source>
        <dbReference type="PROSITE" id="PS50158"/>
    </source>
</evidence>
<proteinExistence type="predicted"/>
<dbReference type="SMART" id="SM00343">
    <property type="entry name" value="ZnF_C2HC"/>
    <property type="match status" value="2"/>
</dbReference>
<dbReference type="AlphaFoldDB" id="A0AA38W2Q8"/>
<gene>
    <name evidence="5" type="ORF">OSB04_un000317</name>
</gene>
<sequence length="662" mass="73597">MARPRRTSGTSTEPNTDTGLSAEEVDERIGQALAREIPQIVTGIRDAITQMVEDRFAAFAAQQATQLATIQEGPSRTREFTYRDFSACSPPEFNGESVDPMISMRWLKDVEGVFRTSGCPDEKRVLYAMNLLRGAAKHWWETATPTMTEAELTAMTWAQFTTRFQTEYVPRVEIQRLANEFMNLQQTTESVNEITKKFTELSIFCPRLAADDEWMMTRYIQMLRPEIREFVNNPLYTSMRILVEAARRRELEIQSQDPKRKAVQIPPQSSAPSKKAKYFDPKKGKAGGSSQGGKRPADGGVVCYKCGQPGHISLKCPSNTMKVCYKCGQAGHIRAECRQSGVVAAPRATDDHGKAPAVAPPRGRVHQLTTDAAQATPRVVAGTLLFFFSFIVCYFASVLLVAIGCVLVLTRKYLGTFRVNSVPALVMFDSGATHSFVSHEFEERLGCEPTDLEQPLVVEVADARTVTMVRVYRNCTIELGGERFSIDLMPLVMKELCVIVGMDWLSPHNAKILCGSKQVRIRGPSGGKFLVQGDAPQARFPFCSAARARRYLQSGGGGFLAYVVDTRLDSNQRTVGEVPVVRDFPDVFPDDLPGIPPERQVEFRIDLVPGAAPVAKAPYRLAPPEMKELYDQLQELLEKGFIRRSCSPWGAPILFVKKKDGS</sequence>
<dbReference type="InterPro" id="IPR043502">
    <property type="entry name" value="DNA/RNA_pol_sf"/>
</dbReference>
<dbReference type="PANTHER" id="PTHR15503:SF42">
    <property type="entry name" value="ZINC FINGER, CCHC-TYPE, RETROTRANSPOSON GAG DOMAIN, ASPARTIC PEPTIDASE DOMAIN PROTEIN-RELATED"/>
    <property type="match status" value="1"/>
</dbReference>
<evidence type="ECO:0000256" key="1">
    <source>
        <dbReference type="PROSITE-ProRule" id="PRU00047"/>
    </source>
</evidence>
<feature type="region of interest" description="Disordered" evidence="2">
    <location>
        <begin position="1"/>
        <end position="23"/>
    </location>
</feature>
<dbReference type="SUPFAM" id="SSF56672">
    <property type="entry name" value="DNA/RNA polymerases"/>
    <property type="match status" value="1"/>
</dbReference>
<feature type="domain" description="CCHC-type" evidence="4">
    <location>
        <begin position="303"/>
        <end position="318"/>
    </location>
</feature>
<keyword evidence="6" id="KW-1185">Reference proteome</keyword>
<feature type="domain" description="CCHC-type" evidence="4">
    <location>
        <begin position="324"/>
        <end position="339"/>
    </location>
</feature>
<dbReference type="InterPro" id="IPR032567">
    <property type="entry name" value="RTL1-rel"/>
</dbReference>
<keyword evidence="1" id="KW-0479">Metal-binding</keyword>
<evidence type="ECO:0000256" key="3">
    <source>
        <dbReference type="SAM" id="Phobius"/>
    </source>
</evidence>
<evidence type="ECO:0000256" key="2">
    <source>
        <dbReference type="SAM" id="MobiDB-lite"/>
    </source>
</evidence>
<dbReference type="Pfam" id="PF08284">
    <property type="entry name" value="RVP_2"/>
    <property type="match status" value="1"/>
</dbReference>
<dbReference type="Gene3D" id="3.10.10.10">
    <property type="entry name" value="HIV Type 1 Reverse Transcriptase, subunit A, domain 1"/>
    <property type="match status" value="1"/>
</dbReference>
<dbReference type="Proteomes" id="UP001172457">
    <property type="component" value="Unassembled WGS sequence"/>
</dbReference>
<accession>A0AA38W2Q8</accession>
<feature type="region of interest" description="Disordered" evidence="2">
    <location>
        <begin position="252"/>
        <end position="296"/>
    </location>
</feature>